<keyword evidence="4" id="KW-1185">Reference proteome</keyword>
<feature type="transmembrane region" description="Helical" evidence="1">
    <location>
        <begin position="143"/>
        <end position="165"/>
    </location>
</feature>
<dbReference type="EMBL" id="VCIW01000003">
    <property type="protein sequence ID" value="TLS53036.1"/>
    <property type="molecule type" value="Genomic_DNA"/>
</dbReference>
<organism evidence="3 4">
    <name type="scientific">Paenibacillus antri</name>
    <dbReference type="NCBI Taxonomy" id="2582848"/>
    <lineage>
        <taxon>Bacteria</taxon>
        <taxon>Bacillati</taxon>
        <taxon>Bacillota</taxon>
        <taxon>Bacilli</taxon>
        <taxon>Bacillales</taxon>
        <taxon>Paenibacillaceae</taxon>
        <taxon>Paenibacillus</taxon>
    </lineage>
</organism>
<protein>
    <submittedName>
        <fullName evidence="3">Stage V sporulation protein AA</fullName>
    </submittedName>
</protein>
<sequence>MKPTVYLRLRKRARMPKGHAIRLRDVAQLLSEPELEEQLYDLVVHRPVAGDGNLVLVDILRVVSVIREAAPDAAIESFGEPHALVELYAQRRPANRIAFALVWLLLFFGSGLAIMNFHEDVSMPAVHQRIAFLLTGQTIDHPFFLQIPYSFGIGLGMVIFFNHVFKKKINEEPSPLEVEMFKYEESVHQYVVTEEYRKLDARRREEPKR</sequence>
<dbReference type="OrthoDB" id="9782754at2"/>
<reference evidence="3 4" key="1">
    <citation type="submission" date="2019-05" db="EMBL/GenBank/DDBJ databases">
        <authorList>
            <person name="Narsing Rao M.P."/>
            <person name="Li W.J."/>
        </authorList>
    </citation>
    <scope>NUCLEOTIDE SEQUENCE [LARGE SCALE GENOMIC DNA]</scope>
    <source>
        <strain evidence="3 4">SYSU_K30003</strain>
    </source>
</reference>
<gene>
    <name evidence="3" type="ORF">FE782_06625</name>
</gene>
<feature type="domain" description="Stage V sporulation protein AA" evidence="2">
    <location>
        <begin position="4"/>
        <end position="88"/>
    </location>
</feature>
<keyword evidence="1" id="KW-0812">Transmembrane</keyword>
<proteinExistence type="predicted"/>
<dbReference type="Proteomes" id="UP000309676">
    <property type="component" value="Unassembled WGS sequence"/>
</dbReference>
<evidence type="ECO:0000259" key="2">
    <source>
        <dbReference type="Pfam" id="PF12164"/>
    </source>
</evidence>
<dbReference type="InterPro" id="IPR021997">
    <property type="entry name" value="SporV_AA"/>
</dbReference>
<dbReference type="Gene3D" id="2.60.480.10">
    <property type="entry name" value="eubacterium ventriosum atcc domain"/>
    <property type="match status" value="1"/>
</dbReference>
<dbReference type="InterPro" id="IPR038548">
    <property type="entry name" value="SporV_AA_N_sf"/>
</dbReference>
<accession>A0A5R9GF87</accession>
<comment type="caution">
    <text evidence="3">The sequence shown here is derived from an EMBL/GenBank/DDBJ whole genome shotgun (WGS) entry which is preliminary data.</text>
</comment>
<dbReference type="RefSeq" id="WP_138193277.1">
    <property type="nucleotide sequence ID" value="NZ_VCIW01000003.1"/>
</dbReference>
<evidence type="ECO:0000313" key="3">
    <source>
        <dbReference type="EMBL" id="TLS53036.1"/>
    </source>
</evidence>
<evidence type="ECO:0000256" key="1">
    <source>
        <dbReference type="SAM" id="Phobius"/>
    </source>
</evidence>
<evidence type="ECO:0000313" key="4">
    <source>
        <dbReference type="Proteomes" id="UP000309676"/>
    </source>
</evidence>
<name>A0A5R9GF87_9BACL</name>
<dbReference type="Pfam" id="PF12164">
    <property type="entry name" value="SporV_AA"/>
    <property type="match status" value="1"/>
</dbReference>
<dbReference type="AlphaFoldDB" id="A0A5R9GF87"/>
<feature type="transmembrane region" description="Helical" evidence="1">
    <location>
        <begin position="97"/>
        <end position="117"/>
    </location>
</feature>
<keyword evidence="1" id="KW-0472">Membrane</keyword>
<keyword evidence="1" id="KW-1133">Transmembrane helix</keyword>